<comment type="catalytic activity">
    <reaction evidence="1 10">
        <text>Transfers a segment of a (1-&gt;4)-alpha-D-glucan to a new position in an acceptor, which may be glucose or a (1-&gt;4)-alpha-D-glucan.</text>
        <dbReference type="EC" id="2.4.1.25"/>
    </reaction>
</comment>
<proteinExistence type="inferred from homology"/>
<dbReference type="Pfam" id="PF02446">
    <property type="entry name" value="Glyco_hydro_77"/>
    <property type="match status" value="1"/>
</dbReference>
<evidence type="ECO:0000256" key="2">
    <source>
        <dbReference type="ARBA" id="ARBA00005684"/>
    </source>
</evidence>
<evidence type="ECO:0000256" key="4">
    <source>
        <dbReference type="ARBA" id="ARBA00020295"/>
    </source>
</evidence>
<evidence type="ECO:0000256" key="6">
    <source>
        <dbReference type="ARBA" id="ARBA00022679"/>
    </source>
</evidence>
<evidence type="ECO:0000256" key="8">
    <source>
        <dbReference type="ARBA" id="ARBA00031423"/>
    </source>
</evidence>
<sequence length="504" mass="56089">MREAGVLMPITSLPSPYGVGTMGAAARSFIDFLKASGVSVWQMLPIGPTSYGDSPYQSFSAYAGNPYLIDFDDLAAESLLDPAEYEGMFWGDDPERVDYGALYAIRYTVLARAVERLCAERGEAFAHFCDTEAPWLDDYALFMTIKDLEGGHAFQEWPDELRLRRADALDAVRATAGDTIRFWKGVQCLFSMQWERLHTYAREAGVKIMGDLPIYVAEDSADAWSRPEQFQLDENLRPTEVAGCPPDGFSATGQLWGNPLFRWDYMASDGYSWWFGRIAYQLRLFDIIRIDHFRGFDSYYAIPAGAASAEGGRWREGPGICFFELLRERLGSCDIVAEDLGFLTPSVHEMLAASGFPGMKVLQFAFDSRDGGDEAYLPYTYSRNSVAYVGTHDNDTALGWLASAPAGDVALAREYLHLDPAEGEGWGMMRAIWASASDLAVVQMQDLLGLGSEARMNTPSTLGGNWCWRARAGFDSADLAQRLHRQLELYRRLPARGGSAKERD</sequence>
<keyword evidence="5 10" id="KW-0328">Glycosyltransferase</keyword>
<keyword evidence="12" id="KW-1185">Reference proteome</keyword>
<name>A0ABT7V6X1_9ACTN</name>
<evidence type="ECO:0000256" key="9">
    <source>
        <dbReference type="ARBA" id="ARBA00031501"/>
    </source>
</evidence>
<dbReference type="NCBIfam" id="NF011080">
    <property type="entry name" value="PRK14508.1-3"/>
    <property type="match status" value="1"/>
</dbReference>
<protein>
    <recommendedName>
        <fullName evidence="4 10">4-alpha-glucanotransferase</fullName>
        <ecNumber evidence="3 10">2.4.1.25</ecNumber>
    </recommendedName>
    <alternativeName>
        <fullName evidence="8 10">Amylomaltase</fullName>
    </alternativeName>
    <alternativeName>
        <fullName evidence="9 10">Disproportionating enzyme</fullName>
    </alternativeName>
</protein>
<dbReference type="InterPro" id="IPR017853">
    <property type="entry name" value="GH"/>
</dbReference>
<reference evidence="12" key="1">
    <citation type="submission" date="2023-06" db="EMBL/GenBank/DDBJ databases">
        <title>Identification and characterization of horizontal gene transfer across gut microbiota members of farm animals based on homology search.</title>
        <authorList>
            <person name="Zeman M."/>
            <person name="Kubasova T."/>
            <person name="Jahodarova E."/>
            <person name="Nykrynova M."/>
            <person name="Rychlik I."/>
        </authorList>
    </citation>
    <scope>NUCLEOTIDE SEQUENCE [LARGE SCALE GENOMIC DNA]</scope>
    <source>
        <strain evidence="12">154_Feed</strain>
    </source>
</reference>
<dbReference type="EMBL" id="JAUDDZ010000002">
    <property type="protein sequence ID" value="MDM8274256.1"/>
    <property type="molecule type" value="Genomic_DNA"/>
</dbReference>
<dbReference type="InterPro" id="IPR003385">
    <property type="entry name" value="Glyco_hydro_77"/>
</dbReference>
<evidence type="ECO:0000313" key="11">
    <source>
        <dbReference type="EMBL" id="MDM8274256.1"/>
    </source>
</evidence>
<gene>
    <name evidence="11" type="primary">malQ</name>
    <name evidence="11" type="ORF">QUW28_01905</name>
</gene>
<evidence type="ECO:0000256" key="3">
    <source>
        <dbReference type="ARBA" id="ARBA00012560"/>
    </source>
</evidence>
<evidence type="ECO:0000256" key="5">
    <source>
        <dbReference type="ARBA" id="ARBA00022676"/>
    </source>
</evidence>
<evidence type="ECO:0000256" key="10">
    <source>
        <dbReference type="RuleBase" id="RU361207"/>
    </source>
</evidence>
<keyword evidence="6 10" id="KW-0808">Transferase</keyword>
<evidence type="ECO:0000256" key="1">
    <source>
        <dbReference type="ARBA" id="ARBA00000439"/>
    </source>
</evidence>
<accession>A0ABT7V6X1</accession>
<dbReference type="Proteomes" id="UP001529421">
    <property type="component" value="Unassembled WGS sequence"/>
</dbReference>
<evidence type="ECO:0000256" key="7">
    <source>
        <dbReference type="ARBA" id="ARBA00023277"/>
    </source>
</evidence>
<dbReference type="GO" id="GO:0004134">
    <property type="term" value="F:4-alpha-glucanotransferase activity"/>
    <property type="evidence" value="ECO:0007669"/>
    <property type="project" value="UniProtKB-EC"/>
</dbReference>
<organism evidence="11 12">
    <name type="scientific">Enorma phocaeensis</name>
    <dbReference type="NCBI Taxonomy" id="1871019"/>
    <lineage>
        <taxon>Bacteria</taxon>
        <taxon>Bacillati</taxon>
        <taxon>Actinomycetota</taxon>
        <taxon>Coriobacteriia</taxon>
        <taxon>Coriobacteriales</taxon>
        <taxon>Coriobacteriaceae</taxon>
        <taxon>Enorma</taxon>
    </lineage>
</organism>
<comment type="similarity">
    <text evidence="2 10">Belongs to the disproportionating enzyme family.</text>
</comment>
<comment type="caution">
    <text evidence="11">The sequence shown here is derived from an EMBL/GenBank/DDBJ whole genome shotgun (WGS) entry which is preliminary data.</text>
</comment>
<keyword evidence="7 10" id="KW-0119">Carbohydrate metabolism</keyword>
<dbReference type="RefSeq" id="WP_289544108.1">
    <property type="nucleotide sequence ID" value="NZ_JAUDDZ010000002.1"/>
</dbReference>
<dbReference type="PANTHER" id="PTHR32438:SF5">
    <property type="entry name" value="4-ALPHA-GLUCANOTRANSFERASE DPE1, CHLOROPLASTIC_AMYLOPLASTIC"/>
    <property type="match status" value="1"/>
</dbReference>
<dbReference type="EC" id="2.4.1.25" evidence="3 10"/>
<dbReference type="PANTHER" id="PTHR32438">
    <property type="entry name" value="4-ALPHA-GLUCANOTRANSFERASE DPE1, CHLOROPLASTIC/AMYLOPLASTIC"/>
    <property type="match status" value="1"/>
</dbReference>
<dbReference type="SUPFAM" id="SSF51445">
    <property type="entry name" value="(Trans)glycosidases"/>
    <property type="match status" value="1"/>
</dbReference>
<dbReference type="Gene3D" id="3.20.20.80">
    <property type="entry name" value="Glycosidases"/>
    <property type="match status" value="1"/>
</dbReference>
<dbReference type="NCBIfam" id="TIGR00217">
    <property type="entry name" value="malQ"/>
    <property type="match status" value="1"/>
</dbReference>
<evidence type="ECO:0000313" key="12">
    <source>
        <dbReference type="Proteomes" id="UP001529421"/>
    </source>
</evidence>